<reference evidence="1" key="1">
    <citation type="journal article" date="2013" name="Genetics">
        <title>The draft genome and transcriptome of Panagrellus redivivus are shaped by the harsh demands of a free-living lifestyle.</title>
        <authorList>
            <person name="Srinivasan J."/>
            <person name="Dillman A.R."/>
            <person name="Macchietto M.G."/>
            <person name="Heikkinen L."/>
            <person name="Lakso M."/>
            <person name="Fracchia K.M."/>
            <person name="Antoshechkin I."/>
            <person name="Mortazavi A."/>
            <person name="Wong G."/>
            <person name="Sternberg P.W."/>
        </authorList>
    </citation>
    <scope>NUCLEOTIDE SEQUENCE [LARGE SCALE GENOMIC DNA]</scope>
    <source>
        <strain evidence="1">MT8872</strain>
    </source>
</reference>
<evidence type="ECO:0000313" key="2">
    <source>
        <dbReference type="WBParaSite" id="Pan_g439.t1"/>
    </source>
</evidence>
<dbReference type="AlphaFoldDB" id="A0A7E4VWZ5"/>
<proteinExistence type="predicted"/>
<protein>
    <submittedName>
        <fullName evidence="2">Mediator of RNA polymerase II transcription subunit 31</fullName>
    </submittedName>
</protein>
<name>A0A7E4VWZ5_PANRE</name>
<sequence>MSSSASSPPPFDTDRTVKAELNMIVQRLQQAIYQCRLSERTLYNLAHVRRYPDLMLQKDYEQNRHYLHLTALLEQFNKLDNRYRYQILSTETSIRIHDIEYVAPMFGNAGYKHIVADGEHELREVVAYREYLKQLVAMSNSYQGEFEPEVVNADQQSVESGFAADMNPDDT</sequence>
<dbReference type="WBParaSite" id="Pan_g439.t1">
    <property type="protein sequence ID" value="Pan_g439.t1"/>
    <property type="gene ID" value="Pan_g439"/>
</dbReference>
<evidence type="ECO:0000313" key="1">
    <source>
        <dbReference type="Proteomes" id="UP000492821"/>
    </source>
</evidence>
<keyword evidence="1" id="KW-1185">Reference proteome</keyword>
<organism evidence="1 2">
    <name type="scientific">Panagrellus redivivus</name>
    <name type="common">Microworm</name>
    <dbReference type="NCBI Taxonomy" id="6233"/>
    <lineage>
        <taxon>Eukaryota</taxon>
        <taxon>Metazoa</taxon>
        <taxon>Ecdysozoa</taxon>
        <taxon>Nematoda</taxon>
        <taxon>Chromadorea</taxon>
        <taxon>Rhabditida</taxon>
        <taxon>Tylenchina</taxon>
        <taxon>Panagrolaimomorpha</taxon>
        <taxon>Panagrolaimoidea</taxon>
        <taxon>Panagrolaimidae</taxon>
        <taxon>Panagrellus</taxon>
    </lineage>
</organism>
<accession>A0A7E4VWZ5</accession>
<reference evidence="2" key="2">
    <citation type="submission" date="2020-10" db="UniProtKB">
        <authorList>
            <consortium name="WormBaseParasite"/>
        </authorList>
    </citation>
    <scope>IDENTIFICATION</scope>
</reference>
<dbReference type="Proteomes" id="UP000492821">
    <property type="component" value="Unassembled WGS sequence"/>
</dbReference>